<keyword evidence="1" id="KW-1133">Transmembrane helix</keyword>
<name>A0A934N156_9GAMM</name>
<evidence type="ECO:0000256" key="1">
    <source>
        <dbReference type="SAM" id="Phobius"/>
    </source>
</evidence>
<evidence type="ECO:0000313" key="2">
    <source>
        <dbReference type="EMBL" id="MBJ7539200.1"/>
    </source>
</evidence>
<keyword evidence="1" id="KW-0812">Transmembrane</keyword>
<gene>
    <name evidence="2" type="ORF">I8J31_16095</name>
</gene>
<dbReference type="RefSeq" id="WP_199469600.1">
    <property type="nucleotide sequence ID" value="NZ_JAEMNX010000021.1"/>
</dbReference>
<comment type="caution">
    <text evidence="2">The sequence shown here is derived from an EMBL/GenBank/DDBJ whole genome shotgun (WGS) entry which is preliminary data.</text>
</comment>
<evidence type="ECO:0000313" key="3">
    <source>
        <dbReference type="Proteomes" id="UP000628710"/>
    </source>
</evidence>
<reference evidence="2" key="1">
    <citation type="submission" date="2020-12" db="EMBL/GenBank/DDBJ databases">
        <title>Marinomonas arctica sp. nov., a psychrotolerant bacterium isolated from the Arctic.</title>
        <authorList>
            <person name="Zhang Y."/>
        </authorList>
    </citation>
    <scope>NUCLEOTIDE SEQUENCE</scope>
    <source>
        <strain evidence="2">C1424</strain>
    </source>
</reference>
<dbReference type="Proteomes" id="UP000628710">
    <property type="component" value="Unassembled WGS sequence"/>
</dbReference>
<keyword evidence="1" id="KW-0472">Membrane</keyword>
<sequence>MPANKEPKKEDAQETAPSKKAWKLPIAFVLCCMISVFLSSGITYFFVLSSQPDQDLVKQSTETKTLLADIEKTVLEQDQKIKAIKDEGDVLKLYLRHSSATALKNILLDQELNIQAYLRVMKSAIDDLSNLNPRTTDWNNKYQYQLDLALKGSMDRENLLKLLKTGEPNEKASP</sequence>
<accession>A0A934N156</accession>
<protein>
    <submittedName>
        <fullName evidence="2">Uncharacterized protein</fullName>
    </submittedName>
</protein>
<feature type="transmembrane region" description="Helical" evidence="1">
    <location>
        <begin position="21"/>
        <end position="47"/>
    </location>
</feature>
<dbReference type="AlphaFoldDB" id="A0A934N156"/>
<proteinExistence type="predicted"/>
<dbReference type="EMBL" id="JAEMNX010000021">
    <property type="protein sequence ID" value="MBJ7539200.1"/>
    <property type="molecule type" value="Genomic_DNA"/>
</dbReference>
<organism evidence="2 3">
    <name type="scientific">Marinomonas transparens</name>
    <dbReference type="NCBI Taxonomy" id="2795388"/>
    <lineage>
        <taxon>Bacteria</taxon>
        <taxon>Pseudomonadati</taxon>
        <taxon>Pseudomonadota</taxon>
        <taxon>Gammaproteobacteria</taxon>
        <taxon>Oceanospirillales</taxon>
        <taxon>Oceanospirillaceae</taxon>
        <taxon>Marinomonas</taxon>
    </lineage>
</organism>
<keyword evidence="3" id="KW-1185">Reference proteome</keyword>